<reference evidence="1" key="1">
    <citation type="submission" date="2020-07" db="EMBL/GenBank/DDBJ databases">
        <title>Multicomponent nature underlies the extraordinary mechanical properties of spider dragline silk.</title>
        <authorList>
            <person name="Kono N."/>
            <person name="Nakamura H."/>
            <person name="Mori M."/>
            <person name="Yoshida Y."/>
            <person name="Ohtoshi R."/>
            <person name="Malay A.D."/>
            <person name="Moran D.A.P."/>
            <person name="Tomita M."/>
            <person name="Numata K."/>
            <person name="Arakawa K."/>
        </authorList>
    </citation>
    <scope>NUCLEOTIDE SEQUENCE</scope>
</reference>
<evidence type="ECO:0000313" key="2">
    <source>
        <dbReference type="Proteomes" id="UP000887116"/>
    </source>
</evidence>
<organism evidence="1 2">
    <name type="scientific">Trichonephila clavata</name>
    <name type="common">Joro spider</name>
    <name type="synonym">Nephila clavata</name>
    <dbReference type="NCBI Taxonomy" id="2740835"/>
    <lineage>
        <taxon>Eukaryota</taxon>
        <taxon>Metazoa</taxon>
        <taxon>Ecdysozoa</taxon>
        <taxon>Arthropoda</taxon>
        <taxon>Chelicerata</taxon>
        <taxon>Arachnida</taxon>
        <taxon>Araneae</taxon>
        <taxon>Araneomorphae</taxon>
        <taxon>Entelegynae</taxon>
        <taxon>Araneoidea</taxon>
        <taxon>Nephilidae</taxon>
        <taxon>Trichonephila</taxon>
    </lineage>
</organism>
<gene>
    <name evidence="1" type="primary">AVEN_141983_1</name>
    <name evidence="1" type="ORF">TNCT_701081</name>
</gene>
<keyword evidence="2" id="KW-1185">Reference proteome</keyword>
<accession>A0A8X6HIU5</accession>
<comment type="caution">
    <text evidence="1">The sequence shown here is derived from an EMBL/GenBank/DDBJ whole genome shotgun (WGS) entry which is preliminary data.</text>
</comment>
<dbReference type="Proteomes" id="UP000887116">
    <property type="component" value="Unassembled WGS sequence"/>
</dbReference>
<dbReference type="EMBL" id="BMAO01018562">
    <property type="protein sequence ID" value="GFR24358.1"/>
    <property type="molecule type" value="Genomic_DNA"/>
</dbReference>
<dbReference type="OrthoDB" id="6381584at2759"/>
<protein>
    <submittedName>
        <fullName evidence="1">Uncharacterized protein</fullName>
    </submittedName>
</protein>
<name>A0A8X6HIU5_TRICU</name>
<sequence>MSDLINRAAIFSFIAVKEQYEELPYNAQKHLLAKGFQNNKIFENGELLDTLEKRALYPMVHCSTKPMSEINDLVLLRSNDIGEEFVLKQGNFFSMLYNH</sequence>
<dbReference type="AlphaFoldDB" id="A0A8X6HIU5"/>
<evidence type="ECO:0000313" key="1">
    <source>
        <dbReference type="EMBL" id="GFR24358.1"/>
    </source>
</evidence>
<proteinExistence type="predicted"/>